<evidence type="ECO:0000256" key="3">
    <source>
        <dbReference type="ARBA" id="ARBA00022722"/>
    </source>
</evidence>
<sequence length="219" mass="25084">MMFLGHLILTVGVKVNPKKINAILEWKEPKNVIEVNSFLRFFHDCHCKKVSHLSGMKSIKRVSSSCFEPTRIKGNTIIYDDALYTSLGCMMIQEGKVVTYASRQLKNHERNYLTHDLELAMVTNGGVDALSKKLLLVDDGGLLAELQVKQIRKRIHVASDEELKHEILQEAHNSFYAMHHGDNKMCCNLKGLYLWFGMKRKVTEHVAKYLTCQQVTVEH</sequence>
<dbReference type="InterPro" id="IPR041373">
    <property type="entry name" value="RT_RNaseH"/>
</dbReference>
<gene>
    <name evidence="9" type="ORF">EPI10_006528</name>
</gene>
<comment type="caution">
    <text evidence="9">The sequence shown here is derived from an EMBL/GenBank/DDBJ whole genome shotgun (WGS) entry which is preliminary data.</text>
</comment>
<feature type="domain" description="Reverse transcriptase RNase H-like" evidence="7">
    <location>
        <begin position="75"/>
        <end position="122"/>
    </location>
</feature>
<evidence type="ECO:0000256" key="5">
    <source>
        <dbReference type="ARBA" id="ARBA00022801"/>
    </source>
</evidence>
<evidence type="ECO:0000313" key="9">
    <source>
        <dbReference type="EMBL" id="KAA3484444.1"/>
    </source>
</evidence>
<keyword evidence="5" id="KW-0378">Hydrolase</keyword>
<evidence type="ECO:0000259" key="8">
    <source>
        <dbReference type="Pfam" id="PF17921"/>
    </source>
</evidence>
<dbReference type="Pfam" id="PF17917">
    <property type="entry name" value="RT_RNaseH"/>
    <property type="match status" value="1"/>
</dbReference>
<accession>A0A5B6WTQ5</accession>
<evidence type="ECO:0000313" key="10">
    <source>
        <dbReference type="Proteomes" id="UP000325315"/>
    </source>
</evidence>
<dbReference type="GO" id="GO:0003964">
    <property type="term" value="F:RNA-directed DNA polymerase activity"/>
    <property type="evidence" value="ECO:0007669"/>
    <property type="project" value="UniProtKB-KW"/>
</dbReference>
<dbReference type="InterPro" id="IPR050951">
    <property type="entry name" value="Retrovirus_Pol_polyprotein"/>
</dbReference>
<keyword evidence="2" id="KW-0548">Nucleotidyltransferase</keyword>
<evidence type="ECO:0000256" key="2">
    <source>
        <dbReference type="ARBA" id="ARBA00022695"/>
    </source>
</evidence>
<feature type="domain" description="Integrase zinc-binding" evidence="8">
    <location>
        <begin position="160"/>
        <end position="215"/>
    </location>
</feature>
<dbReference type="Proteomes" id="UP000325315">
    <property type="component" value="Unassembled WGS sequence"/>
</dbReference>
<keyword evidence="3" id="KW-0540">Nuclease</keyword>
<reference evidence="10" key="1">
    <citation type="journal article" date="2019" name="Plant Biotechnol. J.">
        <title>Genome sequencing of the Australian wild diploid species Gossypium australe highlights disease resistance and delayed gland morphogenesis.</title>
        <authorList>
            <person name="Cai Y."/>
            <person name="Cai X."/>
            <person name="Wang Q."/>
            <person name="Wang P."/>
            <person name="Zhang Y."/>
            <person name="Cai C."/>
            <person name="Xu Y."/>
            <person name="Wang K."/>
            <person name="Zhou Z."/>
            <person name="Wang C."/>
            <person name="Geng S."/>
            <person name="Li B."/>
            <person name="Dong Q."/>
            <person name="Hou Y."/>
            <person name="Wang H."/>
            <person name="Ai P."/>
            <person name="Liu Z."/>
            <person name="Yi F."/>
            <person name="Sun M."/>
            <person name="An G."/>
            <person name="Cheng J."/>
            <person name="Zhang Y."/>
            <person name="Shi Q."/>
            <person name="Xie Y."/>
            <person name="Shi X."/>
            <person name="Chang Y."/>
            <person name="Huang F."/>
            <person name="Chen Y."/>
            <person name="Hong S."/>
            <person name="Mi L."/>
            <person name="Sun Q."/>
            <person name="Zhang L."/>
            <person name="Zhou B."/>
            <person name="Peng R."/>
            <person name="Zhang X."/>
            <person name="Liu F."/>
        </authorList>
    </citation>
    <scope>NUCLEOTIDE SEQUENCE [LARGE SCALE GENOMIC DNA]</scope>
    <source>
        <strain evidence="10">cv. PA1801</strain>
    </source>
</reference>
<dbReference type="PANTHER" id="PTHR37984">
    <property type="entry name" value="PROTEIN CBG26694"/>
    <property type="match status" value="1"/>
</dbReference>
<organism evidence="9 10">
    <name type="scientific">Gossypium australe</name>
    <dbReference type="NCBI Taxonomy" id="47621"/>
    <lineage>
        <taxon>Eukaryota</taxon>
        <taxon>Viridiplantae</taxon>
        <taxon>Streptophyta</taxon>
        <taxon>Embryophyta</taxon>
        <taxon>Tracheophyta</taxon>
        <taxon>Spermatophyta</taxon>
        <taxon>Magnoliopsida</taxon>
        <taxon>eudicotyledons</taxon>
        <taxon>Gunneridae</taxon>
        <taxon>Pentapetalae</taxon>
        <taxon>rosids</taxon>
        <taxon>malvids</taxon>
        <taxon>Malvales</taxon>
        <taxon>Malvaceae</taxon>
        <taxon>Malvoideae</taxon>
        <taxon>Gossypium</taxon>
    </lineage>
</organism>
<dbReference type="Pfam" id="PF17921">
    <property type="entry name" value="Integrase_H2C2"/>
    <property type="match status" value="1"/>
</dbReference>
<evidence type="ECO:0000256" key="6">
    <source>
        <dbReference type="ARBA" id="ARBA00022918"/>
    </source>
</evidence>
<keyword evidence="1" id="KW-0808">Transferase</keyword>
<dbReference type="EMBL" id="SMMG02000002">
    <property type="protein sequence ID" value="KAA3484444.1"/>
    <property type="molecule type" value="Genomic_DNA"/>
</dbReference>
<dbReference type="AlphaFoldDB" id="A0A5B6WTQ5"/>
<dbReference type="GO" id="GO:0004519">
    <property type="term" value="F:endonuclease activity"/>
    <property type="evidence" value="ECO:0007669"/>
    <property type="project" value="UniProtKB-KW"/>
</dbReference>
<dbReference type="PANTHER" id="PTHR37984:SF5">
    <property type="entry name" value="PROTEIN NYNRIN-LIKE"/>
    <property type="match status" value="1"/>
</dbReference>
<dbReference type="OrthoDB" id="3249394at2759"/>
<keyword evidence="6" id="KW-0695">RNA-directed DNA polymerase</keyword>
<name>A0A5B6WTQ5_9ROSI</name>
<keyword evidence="10" id="KW-1185">Reference proteome</keyword>
<dbReference type="InterPro" id="IPR043502">
    <property type="entry name" value="DNA/RNA_pol_sf"/>
</dbReference>
<dbReference type="Gene3D" id="1.10.340.70">
    <property type="match status" value="1"/>
</dbReference>
<dbReference type="InterPro" id="IPR041588">
    <property type="entry name" value="Integrase_H2C2"/>
</dbReference>
<evidence type="ECO:0000256" key="4">
    <source>
        <dbReference type="ARBA" id="ARBA00022759"/>
    </source>
</evidence>
<evidence type="ECO:0000256" key="1">
    <source>
        <dbReference type="ARBA" id="ARBA00022679"/>
    </source>
</evidence>
<dbReference type="GO" id="GO:0016787">
    <property type="term" value="F:hydrolase activity"/>
    <property type="evidence" value="ECO:0007669"/>
    <property type="project" value="UniProtKB-KW"/>
</dbReference>
<dbReference type="SUPFAM" id="SSF56672">
    <property type="entry name" value="DNA/RNA polymerases"/>
    <property type="match status" value="1"/>
</dbReference>
<proteinExistence type="predicted"/>
<protein>
    <submittedName>
        <fullName evidence="9">DNA/RNA polymerases superfamily protein</fullName>
    </submittedName>
</protein>
<evidence type="ECO:0000259" key="7">
    <source>
        <dbReference type="Pfam" id="PF17917"/>
    </source>
</evidence>
<keyword evidence="4" id="KW-0255">Endonuclease</keyword>